<dbReference type="PANTHER" id="PTHR43372:SF2">
    <property type="entry name" value="IP13792P"/>
    <property type="match status" value="1"/>
</dbReference>
<feature type="domain" description="Amidase" evidence="3">
    <location>
        <begin position="121"/>
        <end position="558"/>
    </location>
</feature>
<evidence type="ECO:0000256" key="2">
    <source>
        <dbReference type="PIRSR" id="PIRSR001221-1"/>
    </source>
</evidence>
<dbReference type="PROSITE" id="PS00571">
    <property type="entry name" value="AMIDASES"/>
    <property type="match status" value="1"/>
</dbReference>
<dbReference type="PANTHER" id="PTHR43372">
    <property type="entry name" value="FATTY-ACID AMIDE HYDROLASE"/>
    <property type="match status" value="1"/>
</dbReference>
<dbReference type="InterPro" id="IPR020556">
    <property type="entry name" value="Amidase_CS"/>
</dbReference>
<evidence type="ECO:0000313" key="5">
    <source>
        <dbReference type="Proteomes" id="UP001153709"/>
    </source>
</evidence>
<feature type="active site" description="Acyl-ester intermediate" evidence="2">
    <location>
        <position position="281"/>
    </location>
</feature>
<accession>A0A9P0DZZ2</accession>
<protein>
    <recommendedName>
        <fullName evidence="3">Amidase domain-containing protein</fullName>
    </recommendedName>
</protein>
<organism evidence="4 5">
    <name type="scientific">Diabrotica balteata</name>
    <name type="common">Banded cucumber beetle</name>
    <dbReference type="NCBI Taxonomy" id="107213"/>
    <lineage>
        <taxon>Eukaryota</taxon>
        <taxon>Metazoa</taxon>
        <taxon>Ecdysozoa</taxon>
        <taxon>Arthropoda</taxon>
        <taxon>Hexapoda</taxon>
        <taxon>Insecta</taxon>
        <taxon>Pterygota</taxon>
        <taxon>Neoptera</taxon>
        <taxon>Endopterygota</taxon>
        <taxon>Coleoptera</taxon>
        <taxon>Polyphaga</taxon>
        <taxon>Cucujiformia</taxon>
        <taxon>Chrysomeloidea</taxon>
        <taxon>Chrysomelidae</taxon>
        <taxon>Galerucinae</taxon>
        <taxon>Diabroticina</taxon>
        <taxon>Diabroticites</taxon>
        <taxon>Diabrotica</taxon>
    </lineage>
</organism>
<dbReference type="GO" id="GO:0012505">
    <property type="term" value="C:endomembrane system"/>
    <property type="evidence" value="ECO:0007669"/>
    <property type="project" value="TreeGrafter"/>
</dbReference>
<comment type="similarity">
    <text evidence="1">Belongs to the amidase family.</text>
</comment>
<dbReference type="Pfam" id="PF01425">
    <property type="entry name" value="Amidase"/>
    <property type="match status" value="1"/>
</dbReference>
<dbReference type="InterPro" id="IPR023631">
    <property type="entry name" value="Amidase_dom"/>
</dbReference>
<dbReference type="EMBL" id="OU898281">
    <property type="protein sequence ID" value="CAH1281781.1"/>
    <property type="molecule type" value="Genomic_DNA"/>
</dbReference>
<evidence type="ECO:0000259" key="3">
    <source>
        <dbReference type="Pfam" id="PF01425"/>
    </source>
</evidence>
<evidence type="ECO:0000256" key="1">
    <source>
        <dbReference type="ARBA" id="ARBA00009199"/>
    </source>
</evidence>
<evidence type="ECO:0000313" key="4">
    <source>
        <dbReference type="EMBL" id="CAH1281781.1"/>
    </source>
</evidence>
<dbReference type="InterPro" id="IPR052739">
    <property type="entry name" value="FAAH2"/>
</dbReference>
<dbReference type="Gene3D" id="3.90.1300.10">
    <property type="entry name" value="Amidase signature (AS) domain"/>
    <property type="match status" value="1"/>
</dbReference>
<dbReference type="OrthoDB" id="6428749at2759"/>
<sequence>MLEVTVRLGWLCFPKMSQVENEAVVVVTKSESEKNQQFSKLPTTLVSVVELDTIMPPGIIAIRVLFWMAIKSINVLYIPILIKRAFRKSRTCPPVKNELLLLSASELAERIRQQKVTCESVIKAYIARIQQVNPIINAVIEDRYQAAIDEAKRIDQYLSSSSRNLDEIKEKQPLLGVPISIKGSIEVAKMKSTAGMVTRANVIADHDAVTVKYAREAGAILLVTTNIPELCLNWESTNKLVGTTKNPYDTSRTCGGSSGGEASLLATAGSIIGIGSDIAGSLRLPAHFCGVWGHKPTPGTVSSVGHYPSCKHEDVWKAAFTLGPMSRYAGDLKLLLQVISEPNFRNKLRLHEPVDVKELRVFYVDDIQSALTGKVNEECLEAIYNVVEHLEQICHTNAEKIDLPLMKHAPELSTLSLLDIDDVDNLFSGRGEGSITELFRYMTFRSKSVLTAILYGVLRKLSTHLPRSTTEYCIKKLEELKTDFVKILGTDGVFIIPSFTAEAHYHGDIYRKVFDSSYLSIFNSLGLPVTNCPVKFSKNGLPIGVQVVAAPYCDRLTLAVAAEIEREFGGWRPPYKT</sequence>
<proteinExistence type="inferred from homology"/>
<gene>
    <name evidence="4" type="ORF">DIABBA_LOCUS9486</name>
</gene>
<dbReference type="PIRSF" id="PIRSF001221">
    <property type="entry name" value="Amidase_fungi"/>
    <property type="match status" value="1"/>
</dbReference>
<feature type="active site" description="Charge relay system" evidence="2">
    <location>
        <position position="182"/>
    </location>
</feature>
<reference evidence="4" key="1">
    <citation type="submission" date="2022-01" db="EMBL/GenBank/DDBJ databases">
        <authorList>
            <person name="King R."/>
        </authorList>
    </citation>
    <scope>NUCLEOTIDE SEQUENCE</scope>
</reference>
<name>A0A9P0DZZ2_DIABA</name>
<dbReference type="InterPro" id="IPR036928">
    <property type="entry name" value="AS_sf"/>
</dbReference>
<feature type="active site" description="Charge relay system" evidence="2">
    <location>
        <position position="257"/>
    </location>
</feature>
<keyword evidence="5" id="KW-1185">Reference proteome</keyword>
<dbReference type="Proteomes" id="UP001153709">
    <property type="component" value="Chromosome 6"/>
</dbReference>
<dbReference type="AlphaFoldDB" id="A0A9P0DZZ2"/>
<dbReference type="SUPFAM" id="SSF75304">
    <property type="entry name" value="Amidase signature (AS) enzymes"/>
    <property type="match status" value="1"/>
</dbReference>